<dbReference type="Proteomes" id="UP000268093">
    <property type="component" value="Unassembled WGS sequence"/>
</dbReference>
<reference evidence="1 2" key="1">
    <citation type="journal article" date="2018" name="New Phytol.">
        <title>Phylogenomics of Endogonaceae and evolution of mycorrhizas within Mucoromycota.</title>
        <authorList>
            <person name="Chang Y."/>
            <person name="Desiro A."/>
            <person name="Na H."/>
            <person name="Sandor L."/>
            <person name="Lipzen A."/>
            <person name="Clum A."/>
            <person name="Barry K."/>
            <person name="Grigoriev I.V."/>
            <person name="Martin F.M."/>
            <person name="Stajich J.E."/>
            <person name="Smith M.E."/>
            <person name="Bonito G."/>
            <person name="Spatafora J.W."/>
        </authorList>
    </citation>
    <scope>NUCLEOTIDE SEQUENCE [LARGE SCALE GENOMIC DNA]</scope>
    <source>
        <strain evidence="1 2">GMNB39</strain>
    </source>
</reference>
<sequence>MMMSGMTKPKQTGSFLTSSWANLTNSRLPARGQMALPSSLATCPLTQLGGDT</sequence>
<comment type="caution">
    <text evidence="1">The sequence shown here is derived from an EMBL/GenBank/DDBJ whole genome shotgun (WGS) entry which is preliminary data.</text>
</comment>
<evidence type="ECO:0000313" key="2">
    <source>
        <dbReference type="Proteomes" id="UP000268093"/>
    </source>
</evidence>
<keyword evidence="2" id="KW-1185">Reference proteome</keyword>
<name>A0A433CW62_9FUNG</name>
<accession>A0A433CW62</accession>
<dbReference type="AlphaFoldDB" id="A0A433CW62"/>
<organism evidence="1 2">
    <name type="scientific">Jimgerdemannia flammicorona</name>
    <dbReference type="NCBI Taxonomy" id="994334"/>
    <lineage>
        <taxon>Eukaryota</taxon>
        <taxon>Fungi</taxon>
        <taxon>Fungi incertae sedis</taxon>
        <taxon>Mucoromycota</taxon>
        <taxon>Mucoromycotina</taxon>
        <taxon>Endogonomycetes</taxon>
        <taxon>Endogonales</taxon>
        <taxon>Endogonaceae</taxon>
        <taxon>Jimgerdemannia</taxon>
    </lineage>
</organism>
<protein>
    <submittedName>
        <fullName evidence="1">Uncharacterized protein</fullName>
    </submittedName>
</protein>
<dbReference type="EMBL" id="RBNI01012223">
    <property type="protein sequence ID" value="RUP42870.1"/>
    <property type="molecule type" value="Genomic_DNA"/>
</dbReference>
<gene>
    <name evidence="1" type="ORF">BC936DRAFT_137963</name>
</gene>
<proteinExistence type="predicted"/>
<evidence type="ECO:0000313" key="1">
    <source>
        <dbReference type="EMBL" id="RUP42870.1"/>
    </source>
</evidence>